<dbReference type="EMBL" id="QSSV01000002">
    <property type="protein sequence ID" value="RGM15797.1"/>
    <property type="molecule type" value="Genomic_DNA"/>
</dbReference>
<dbReference type="AlphaFoldDB" id="A0A108TBU0"/>
<evidence type="ECO:0000313" key="23">
    <source>
        <dbReference type="Proteomes" id="UP000284604"/>
    </source>
</evidence>
<dbReference type="Proteomes" id="UP000284161">
    <property type="component" value="Unassembled WGS sequence"/>
</dbReference>
<dbReference type="Proteomes" id="UP000261223">
    <property type="component" value="Unassembled WGS sequence"/>
</dbReference>
<evidence type="ECO:0000313" key="25">
    <source>
        <dbReference type="Proteomes" id="UP000285150"/>
    </source>
</evidence>
<evidence type="ECO:0000313" key="7">
    <source>
        <dbReference type="EMBL" id="KAB5280285.1"/>
    </source>
</evidence>
<dbReference type="Proteomes" id="UP000284777">
    <property type="component" value="Unassembled WGS sequence"/>
</dbReference>
<dbReference type="EMBL" id="LRGC01000002">
    <property type="protein sequence ID" value="KWR57113.1"/>
    <property type="molecule type" value="Genomic_DNA"/>
</dbReference>
<dbReference type="EMBL" id="QSGN01000021">
    <property type="protein sequence ID" value="RHB28469.1"/>
    <property type="molecule type" value="Genomic_DNA"/>
</dbReference>
<dbReference type="EMBL" id="QRPN01000006">
    <property type="protein sequence ID" value="RHM19278.1"/>
    <property type="molecule type" value="Genomic_DNA"/>
</dbReference>
<feature type="transmembrane region" description="Helical" evidence="5">
    <location>
        <begin position="127"/>
        <end position="145"/>
    </location>
</feature>
<evidence type="ECO:0000313" key="22">
    <source>
        <dbReference type="Proteomes" id="UP000284161"/>
    </source>
</evidence>
<evidence type="ECO:0000313" key="18">
    <source>
        <dbReference type="Proteomes" id="UP000056419"/>
    </source>
</evidence>
<dbReference type="GO" id="GO:0016020">
    <property type="term" value="C:membrane"/>
    <property type="evidence" value="ECO:0007669"/>
    <property type="project" value="UniProtKB-SubCell"/>
</dbReference>
<dbReference type="EMBL" id="QSAF01000019">
    <property type="protein sequence ID" value="RGW32511.1"/>
    <property type="molecule type" value="Genomic_DNA"/>
</dbReference>
<evidence type="ECO:0000259" key="6">
    <source>
        <dbReference type="Pfam" id="PF04138"/>
    </source>
</evidence>
<dbReference type="RefSeq" id="WP_005654807.1">
    <property type="nucleotide sequence ID" value="NZ_AP031449.1"/>
</dbReference>
<protein>
    <submittedName>
        <fullName evidence="7">GtrA family protein</fullName>
    </submittedName>
    <submittedName>
        <fullName evidence="9">GtrA-like protein</fullName>
    </submittedName>
</protein>
<reference evidence="27 28" key="4">
    <citation type="journal article" date="2019" name="Nat. Med.">
        <title>A library of human gut bacterial isolates paired with longitudinal multiomics data enables mechanistic microbiome research.</title>
        <authorList>
            <person name="Poyet M."/>
            <person name="Groussin M."/>
            <person name="Gibbons S.M."/>
            <person name="Avila-Pacheco J."/>
            <person name="Jiang X."/>
            <person name="Kearney S.M."/>
            <person name="Perrotta A.R."/>
            <person name="Berdy B."/>
            <person name="Zhao S."/>
            <person name="Lieberman T.D."/>
            <person name="Swanson P.K."/>
            <person name="Smith M."/>
            <person name="Roesemann S."/>
            <person name="Alexander J.E."/>
            <person name="Rich S.A."/>
            <person name="Livny J."/>
            <person name="Vlamakis H."/>
            <person name="Clish C."/>
            <person name="Bullock K."/>
            <person name="Deik A."/>
            <person name="Scott J."/>
            <person name="Pierce K.A."/>
            <person name="Xavier R.J."/>
            <person name="Alm E.J."/>
        </authorList>
    </citation>
    <scope>NUCLEOTIDE SEQUENCE [LARGE SCALE GENOMIC DNA]</scope>
    <source>
        <strain evidence="7 28">BIOML-A17</strain>
        <strain evidence="8 27">BIOML-A2</strain>
    </source>
</reference>
<dbReference type="InterPro" id="IPR007267">
    <property type="entry name" value="GtrA_DPMS_TM"/>
</dbReference>
<evidence type="ECO:0000313" key="11">
    <source>
        <dbReference type="EMBL" id="RGR28723.1"/>
    </source>
</evidence>
<reference evidence="19 20" key="3">
    <citation type="submission" date="2018-08" db="EMBL/GenBank/DDBJ databases">
        <title>A genome reference for cultivated species of the human gut microbiota.</title>
        <authorList>
            <person name="Zou Y."/>
            <person name="Xue W."/>
            <person name="Luo G."/>
        </authorList>
    </citation>
    <scope>NUCLEOTIDE SEQUENCE [LARGE SCALE GENOMIC DNA]</scope>
    <source>
        <strain evidence="13 24">AF05-4</strain>
        <strain evidence="12 25">AF12-7</strain>
        <strain evidence="11 22">AF25-6</strain>
        <strain evidence="17 23">AF35-20</strain>
        <strain evidence="16 21">AM25-16</strain>
        <strain evidence="15 26">AM36-9BH</strain>
        <strain evidence="14 20">AM40-34</strain>
        <strain evidence="10 19">TF03-6</strain>
    </source>
</reference>
<evidence type="ECO:0000313" key="16">
    <source>
        <dbReference type="EMBL" id="RHF76413.1"/>
    </source>
</evidence>
<evidence type="ECO:0000313" key="13">
    <source>
        <dbReference type="EMBL" id="RGW94636.1"/>
    </source>
</evidence>
<dbReference type="Pfam" id="PF04138">
    <property type="entry name" value="GtrA_DPMS_TM"/>
    <property type="match status" value="1"/>
</dbReference>
<sequence length="168" mass="19350">MADKLKGKPGFAGWRHAVWVFIKAQLSSYVASLIDFLVTILLVKLSGLFYLYATFLGSVVGGVVNCVINYGWVFHADDCKKTHVALKYLFVWGGSILLNTWGTFALTEWLTGMHWVDGLLGHYINDVFILSKIIVAILVAFFWNYHLQRVFVYRNHNFGKFIRQYFRD</sequence>
<evidence type="ECO:0000313" key="24">
    <source>
        <dbReference type="Proteomes" id="UP000284777"/>
    </source>
</evidence>
<evidence type="ECO:0000313" key="8">
    <source>
        <dbReference type="EMBL" id="KAB5330054.1"/>
    </source>
</evidence>
<keyword evidence="2 5" id="KW-0812">Transmembrane</keyword>
<dbReference type="EMBL" id="QRHJ01000013">
    <property type="protein sequence ID" value="RHF76413.1"/>
    <property type="molecule type" value="Genomic_DNA"/>
</dbReference>
<keyword evidence="3 5" id="KW-1133">Transmembrane helix</keyword>
<dbReference type="STRING" id="46506.AA415_00569"/>
<feature type="transmembrane region" description="Helical" evidence="5">
    <location>
        <begin position="85"/>
        <end position="107"/>
    </location>
</feature>
<evidence type="ECO:0000256" key="2">
    <source>
        <dbReference type="ARBA" id="ARBA00022692"/>
    </source>
</evidence>
<reference evidence="9 18" key="1">
    <citation type="journal article" date="2016" name="BMC Genomics">
        <title>Type VI secretion systems of human gut Bacteroidales segregate into three genetic architectures, two of which are contained on mobile genetic elements.</title>
        <authorList>
            <person name="Coyne M.J."/>
            <person name="Roelofs K.G."/>
            <person name="Comstock L.E."/>
        </authorList>
    </citation>
    <scope>NUCLEOTIDE SEQUENCE [LARGE SCALE GENOMIC DNA]</scope>
    <source>
        <strain evidence="9 18">CL09T03C01</strain>
    </source>
</reference>
<evidence type="ECO:0000313" key="28">
    <source>
        <dbReference type="Proteomes" id="UP000440773"/>
    </source>
</evidence>
<proteinExistence type="predicted"/>
<evidence type="ECO:0000313" key="15">
    <source>
        <dbReference type="EMBL" id="RHC29783.1"/>
    </source>
</evidence>
<dbReference type="PATRIC" id="fig|46506.5.peg.613"/>
<evidence type="ECO:0000313" key="14">
    <source>
        <dbReference type="EMBL" id="RHB28469.1"/>
    </source>
</evidence>
<dbReference type="EMBL" id="WCLP01000035">
    <property type="protein sequence ID" value="KAB5280285.1"/>
    <property type="molecule type" value="Genomic_DNA"/>
</dbReference>
<comment type="caution">
    <text evidence="9">The sequence shown here is derived from an EMBL/GenBank/DDBJ whole genome shotgun (WGS) entry which is preliminary data.</text>
</comment>
<dbReference type="Proteomes" id="UP000283762">
    <property type="component" value="Unassembled WGS sequence"/>
</dbReference>
<evidence type="ECO:0000313" key="20">
    <source>
        <dbReference type="Proteomes" id="UP000283482"/>
    </source>
</evidence>
<evidence type="ECO:0000313" key="12">
    <source>
        <dbReference type="EMBL" id="RGW32511.1"/>
    </source>
</evidence>
<dbReference type="EMBL" id="QSHQ01000013">
    <property type="protein sequence ID" value="RHC29783.1"/>
    <property type="molecule type" value="Genomic_DNA"/>
</dbReference>
<keyword evidence="18" id="KW-1185">Reference proteome</keyword>
<dbReference type="Proteomes" id="UP000431177">
    <property type="component" value="Unassembled WGS sequence"/>
</dbReference>
<feature type="transmembrane region" description="Helical" evidence="5">
    <location>
        <begin position="49"/>
        <end position="73"/>
    </location>
</feature>
<evidence type="ECO:0000313" key="21">
    <source>
        <dbReference type="Proteomes" id="UP000283762"/>
    </source>
</evidence>
<dbReference type="Proteomes" id="UP000283482">
    <property type="component" value="Unassembled WGS sequence"/>
</dbReference>
<dbReference type="Proteomes" id="UP000440773">
    <property type="component" value="Unassembled WGS sequence"/>
</dbReference>
<comment type="subcellular location">
    <subcellularLocation>
        <location evidence="1">Membrane</location>
        <topology evidence="1">Multi-pass membrane protein</topology>
    </subcellularLocation>
</comment>
<evidence type="ECO:0000313" key="17">
    <source>
        <dbReference type="EMBL" id="RHM19278.1"/>
    </source>
</evidence>
<evidence type="ECO:0000256" key="3">
    <source>
        <dbReference type="ARBA" id="ARBA00022989"/>
    </source>
</evidence>
<evidence type="ECO:0000256" key="1">
    <source>
        <dbReference type="ARBA" id="ARBA00004141"/>
    </source>
</evidence>
<evidence type="ECO:0000313" key="26">
    <source>
        <dbReference type="Proteomes" id="UP000285305"/>
    </source>
</evidence>
<reference evidence="9" key="2">
    <citation type="submission" date="2016-01" db="EMBL/GenBank/DDBJ databases">
        <authorList>
            <person name="McClelland M."/>
            <person name="Jain A."/>
            <person name="Saraogi P."/>
            <person name="Mendelson R."/>
            <person name="Westerman R."/>
            <person name="SanMiguel P."/>
            <person name="Csonka L."/>
        </authorList>
    </citation>
    <scope>NUCLEOTIDE SEQUENCE</scope>
    <source>
        <strain evidence="9">CL09T03C01</strain>
    </source>
</reference>
<dbReference type="Proteomes" id="UP000056419">
    <property type="component" value="Unassembled WGS sequence"/>
</dbReference>
<evidence type="ECO:0000313" key="27">
    <source>
        <dbReference type="Proteomes" id="UP000431177"/>
    </source>
</evidence>
<keyword evidence="4 5" id="KW-0472">Membrane</keyword>
<dbReference type="EMBL" id="QSBD01000027">
    <property type="protein sequence ID" value="RGW94636.1"/>
    <property type="molecule type" value="Genomic_DNA"/>
</dbReference>
<name>A0A108TBU0_BACSE</name>
<dbReference type="EMBL" id="QRUB01000003">
    <property type="protein sequence ID" value="RGR28723.1"/>
    <property type="molecule type" value="Genomic_DNA"/>
</dbReference>
<gene>
    <name evidence="9" type="ORF">AA415_00569</name>
    <name evidence="16" type="ORF">DW668_06465</name>
    <name evidence="15" type="ORF">DW853_08615</name>
    <name evidence="14" type="ORF">DW889_09605</name>
    <name evidence="13" type="ORF">DWV41_14260</name>
    <name evidence="12" type="ORF">DWV77_13875</name>
    <name evidence="11" type="ORF">DWY58_05505</name>
    <name evidence="17" type="ORF">DWZ78_08225</name>
    <name evidence="10" type="ORF">DXC34_01625</name>
    <name evidence="8" type="ORF">F9950_03480</name>
    <name evidence="7" type="ORF">F9962_13100</name>
</gene>
<accession>A0A108TBU0</accession>
<evidence type="ECO:0000313" key="19">
    <source>
        <dbReference type="Proteomes" id="UP000261223"/>
    </source>
</evidence>
<dbReference type="GeneID" id="31797128"/>
<dbReference type="Proteomes" id="UP000285305">
    <property type="component" value="Unassembled WGS sequence"/>
</dbReference>
<evidence type="ECO:0000256" key="5">
    <source>
        <dbReference type="SAM" id="Phobius"/>
    </source>
</evidence>
<evidence type="ECO:0000256" key="4">
    <source>
        <dbReference type="ARBA" id="ARBA00023136"/>
    </source>
</evidence>
<dbReference type="Proteomes" id="UP000284604">
    <property type="component" value="Unassembled WGS sequence"/>
</dbReference>
<dbReference type="Proteomes" id="UP000285150">
    <property type="component" value="Unassembled WGS sequence"/>
</dbReference>
<feature type="domain" description="GtrA/DPMS transmembrane" evidence="6">
    <location>
        <begin position="30"/>
        <end position="152"/>
    </location>
</feature>
<organism evidence="9 18">
    <name type="scientific">Bacteroides stercoris</name>
    <dbReference type="NCBI Taxonomy" id="46506"/>
    <lineage>
        <taxon>Bacteria</taxon>
        <taxon>Pseudomonadati</taxon>
        <taxon>Bacteroidota</taxon>
        <taxon>Bacteroidia</taxon>
        <taxon>Bacteroidales</taxon>
        <taxon>Bacteroidaceae</taxon>
        <taxon>Bacteroides</taxon>
    </lineage>
</organism>
<evidence type="ECO:0000313" key="9">
    <source>
        <dbReference type="EMBL" id="KWR57113.1"/>
    </source>
</evidence>
<dbReference type="GO" id="GO:0000271">
    <property type="term" value="P:polysaccharide biosynthetic process"/>
    <property type="evidence" value="ECO:0007669"/>
    <property type="project" value="InterPro"/>
</dbReference>
<evidence type="ECO:0000313" key="10">
    <source>
        <dbReference type="EMBL" id="RGM15797.1"/>
    </source>
</evidence>
<feature type="transmembrane region" description="Helical" evidence="5">
    <location>
        <begin position="20"/>
        <end position="43"/>
    </location>
</feature>
<dbReference type="EMBL" id="WCLA01000004">
    <property type="protein sequence ID" value="KAB5330054.1"/>
    <property type="molecule type" value="Genomic_DNA"/>
</dbReference>